<dbReference type="InterPro" id="IPR018113">
    <property type="entry name" value="PTrfase_EIIB_Cys"/>
</dbReference>
<gene>
    <name evidence="15" type="ORF">B5F17_02670</name>
</gene>
<dbReference type="RefSeq" id="WP_087370510.1">
    <property type="nucleotide sequence ID" value="NZ_JBKTCX010000083.1"/>
</dbReference>
<sequence>MMQKIQKFGGAMFTPVLLFAFAGIVIGVGTLFTTEAIMGDLASPDSLFYQCWNVVLQGGWTVFNQLPLLFAVALPIGMAKKQNARCCMEALVLYLTFHYFLSTMLSQWGSVFGVDFSAEVGGTSGLAMIANIKTLDMGMLGALAISGIVIYLHNRFFDTELPDWLGSFNGSTFVFMIGFFVMIPVALLAAFIWPKIQLGMFAFQGFVKSTGALGIWVFVFLERALIPFGLHHILYSPFYYDNAVVPGGLYSYWANKLPEIAASTESLRSLVPQAGFTATGFSKVFGCPGIALAFYKTARPEKKKQVLALLLPMTLTAILCGVTEPIEFTFLFIAPPLFVVHALLAATLSTVMYLAGIVGIHSGGAIEMASLNWIPLMANHWKQYLLMLVIGLCGTLVWFLVFRFLIVKFNFKTPGREDDEGVKFYSKQEYRDKQAADKGGAAANSKQELAAKILEGLGGKDNIVDVTNCATRLRVNVKDISIVQPDTYFKSIGAHGAMVKGKSVQVIVGLSVPKVRAQVEELL</sequence>
<evidence type="ECO:0000313" key="16">
    <source>
        <dbReference type="Proteomes" id="UP000195897"/>
    </source>
</evidence>
<dbReference type="InterPro" id="IPR036878">
    <property type="entry name" value="Glu_permease_IIB"/>
</dbReference>
<feature type="domain" description="PTS EIIC type-1" evidence="14">
    <location>
        <begin position="1"/>
        <end position="418"/>
    </location>
</feature>
<proteinExistence type="predicted"/>
<accession>A0A1Y4LJ30</accession>
<dbReference type="InterPro" id="IPR010975">
    <property type="entry name" value="PTS_IIBC_a_glc"/>
</dbReference>
<evidence type="ECO:0000256" key="1">
    <source>
        <dbReference type="ARBA" id="ARBA00004651"/>
    </source>
</evidence>
<evidence type="ECO:0000259" key="13">
    <source>
        <dbReference type="PROSITE" id="PS51098"/>
    </source>
</evidence>
<dbReference type="Pfam" id="PF02378">
    <property type="entry name" value="PTS_EIIC"/>
    <property type="match status" value="1"/>
</dbReference>
<dbReference type="PROSITE" id="PS51103">
    <property type="entry name" value="PTS_EIIC_TYPE_1"/>
    <property type="match status" value="1"/>
</dbReference>
<evidence type="ECO:0000256" key="6">
    <source>
        <dbReference type="ARBA" id="ARBA00022683"/>
    </source>
</evidence>
<dbReference type="NCBIfam" id="TIGR02005">
    <property type="entry name" value="PTS-IIBC-alpha"/>
    <property type="match status" value="1"/>
</dbReference>
<feature type="transmembrane region" description="Helical" evidence="12">
    <location>
        <begin position="134"/>
        <end position="152"/>
    </location>
</feature>
<dbReference type="CDD" id="cd00212">
    <property type="entry name" value="PTS_IIB_glc"/>
    <property type="match status" value="1"/>
</dbReference>
<dbReference type="InterPro" id="IPR001996">
    <property type="entry name" value="PTS_IIB_1"/>
</dbReference>
<keyword evidence="3" id="KW-1003">Cell membrane</keyword>
<evidence type="ECO:0000256" key="2">
    <source>
        <dbReference type="ARBA" id="ARBA00022448"/>
    </source>
</evidence>
<dbReference type="PANTHER" id="PTHR30009:SF12">
    <property type="entry name" value="PHOSPHOTRANSFERASE IIC COMPONENT GLVC"/>
    <property type="match status" value="1"/>
</dbReference>
<feature type="transmembrane region" description="Helical" evidence="12">
    <location>
        <begin position="338"/>
        <end position="363"/>
    </location>
</feature>
<evidence type="ECO:0000259" key="14">
    <source>
        <dbReference type="PROSITE" id="PS51103"/>
    </source>
</evidence>
<dbReference type="GO" id="GO:0016301">
    <property type="term" value="F:kinase activity"/>
    <property type="evidence" value="ECO:0007669"/>
    <property type="project" value="UniProtKB-KW"/>
</dbReference>
<keyword evidence="6" id="KW-0598">Phosphotransferase system</keyword>
<dbReference type="GO" id="GO:0090563">
    <property type="term" value="F:protein-phosphocysteine-sugar phosphotransferase activity"/>
    <property type="evidence" value="ECO:0007669"/>
    <property type="project" value="TreeGrafter"/>
</dbReference>
<feature type="transmembrane region" description="Helical" evidence="12">
    <location>
        <begin position="91"/>
        <end position="114"/>
    </location>
</feature>
<feature type="transmembrane region" description="Helical" evidence="12">
    <location>
        <begin position="12"/>
        <end position="34"/>
    </location>
</feature>
<dbReference type="NCBIfam" id="TIGR00826">
    <property type="entry name" value="EIIB_glc"/>
    <property type="match status" value="1"/>
</dbReference>
<reference evidence="16" key="1">
    <citation type="submission" date="2017-04" db="EMBL/GenBank/DDBJ databases">
        <title>Function of individual gut microbiota members based on whole genome sequencing of pure cultures obtained from chicken caecum.</title>
        <authorList>
            <person name="Medvecky M."/>
            <person name="Cejkova D."/>
            <person name="Polansky O."/>
            <person name="Karasova D."/>
            <person name="Kubasova T."/>
            <person name="Cizek A."/>
            <person name="Rychlik I."/>
        </authorList>
    </citation>
    <scope>NUCLEOTIDE SEQUENCE [LARGE SCALE GENOMIC DNA]</scope>
    <source>
        <strain evidence="16">An180</strain>
    </source>
</reference>
<evidence type="ECO:0000256" key="4">
    <source>
        <dbReference type="ARBA" id="ARBA00022597"/>
    </source>
</evidence>
<dbReference type="PANTHER" id="PTHR30009">
    <property type="entry name" value="CYTOCHROME C-TYPE SYNTHESIS PROTEIN AND PTS TRANSMEMBRANE COMPONENT"/>
    <property type="match status" value="1"/>
</dbReference>
<dbReference type="EMBL" id="NFKK01000002">
    <property type="protein sequence ID" value="OUP54132.1"/>
    <property type="molecule type" value="Genomic_DNA"/>
</dbReference>
<dbReference type="PROSITE" id="PS01035">
    <property type="entry name" value="PTS_EIIB_TYPE_1_CYS"/>
    <property type="match status" value="1"/>
</dbReference>
<evidence type="ECO:0000313" key="15">
    <source>
        <dbReference type="EMBL" id="OUP54132.1"/>
    </source>
</evidence>
<dbReference type="Proteomes" id="UP000195897">
    <property type="component" value="Unassembled WGS sequence"/>
</dbReference>
<evidence type="ECO:0000256" key="12">
    <source>
        <dbReference type="SAM" id="Phobius"/>
    </source>
</evidence>
<dbReference type="InterPro" id="IPR013013">
    <property type="entry name" value="PTS_EIIC_1"/>
</dbReference>
<feature type="active site" description="Phosphocysteine intermediate; for EIIB activity" evidence="11">
    <location>
        <position position="469"/>
    </location>
</feature>
<feature type="transmembrane region" description="Helical" evidence="12">
    <location>
        <begin position="306"/>
        <end position="326"/>
    </location>
</feature>
<feature type="transmembrane region" description="Helical" evidence="12">
    <location>
        <begin position="173"/>
        <end position="193"/>
    </location>
</feature>
<feature type="transmembrane region" description="Helical" evidence="12">
    <location>
        <begin position="54"/>
        <end position="79"/>
    </location>
</feature>
<comment type="caution">
    <text evidence="15">The sequence shown here is derived from an EMBL/GenBank/DDBJ whole genome shotgun (WGS) entry which is preliminary data.</text>
</comment>
<keyword evidence="4" id="KW-0762">Sugar transport</keyword>
<name>A0A1Y4LJ30_9FIRM</name>
<dbReference type="SUPFAM" id="SSF55604">
    <property type="entry name" value="Glucose permease domain IIB"/>
    <property type="match status" value="1"/>
</dbReference>
<keyword evidence="2" id="KW-0813">Transport</keyword>
<evidence type="ECO:0000256" key="7">
    <source>
        <dbReference type="ARBA" id="ARBA00022692"/>
    </source>
</evidence>
<dbReference type="GO" id="GO:0008982">
    <property type="term" value="F:protein-N(PI)-phosphohistidine-sugar phosphotransferase activity"/>
    <property type="evidence" value="ECO:0007669"/>
    <property type="project" value="InterPro"/>
</dbReference>
<evidence type="ECO:0000256" key="8">
    <source>
        <dbReference type="ARBA" id="ARBA00022777"/>
    </source>
</evidence>
<evidence type="ECO:0000256" key="3">
    <source>
        <dbReference type="ARBA" id="ARBA00022475"/>
    </source>
</evidence>
<dbReference type="GO" id="GO:0005886">
    <property type="term" value="C:plasma membrane"/>
    <property type="evidence" value="ECO:0007669"/>
    <property type="project" value="UniProtKB-SubCell"/>
</dbReference>
<dbReference type="AlphaFoldDB" id="A0A1Y4LJ30"/>
<feature type="transmembrane region" description="Helical" evidence="12">
    <location>
        <begin position="384"/>
        <end position="406"/>
    </location>
</feature>
<keyword evidence="5" id="KW-0808">Transferase</keyword>
<dbReference type="GO" id="GO:0009401">
    <property type="term" value="P:phosphoenolpyruvate-dependent sugar phosphotransferase system"/>
    <property type="evidence" value="ECO:0007669"/>
    <property type="project" value="UniProtKB-KW"/>
</dbReference>
<protein>
    <submittedName>
        <fullName evidence="15">PTS alpha-glucoside transporter subunit IIBC</fullName>
    </submittedName>
</protein>
<dbReference type="InterPro" id="IPR003352">
    <property type="entry name" value="PTS_EIIC"/>
</dbReference>
<evidence type="ECO:0000256" key="5">
    <source>
        <dbReference type="ARBA" id="ARBA00022679"/>
    </source>
</evidence>
<keyword evidence="10 12" id="KW-0472">Membrane</keyword>
<dbReference type="Pfam" id="PF00367">
    <property type="entry name" value="PTS_EIIB"/>
    <property type="match status" value="1"/>
</dbReference>
<keyword evidence="8" id="KW-0418">Kinase</keyword>
<dbReference type="InterPro" id="IPR050429">
    <property type="entry name" value="PTS_Glucose_EIICBA"/>
</dbReference>
<comment type="subcellular location">
    <subcellularLocation>
        <location evidence="1">Cell membrane</location>
        <topology evidence="1">Multi-pass membrane protein</topology>
    </subcellularLocation>
</comment>
<organism evidence="15 16">
    <name type="scientific">Butyricicoccus pullicaecorum</name>
    <dbReference type="NCBI Taxonomy" id="501571"/>
    <lineage>
        <taxon>Bacteria</taxon>
        <taxon>Bacillati</taxon>
        <taxon>Bacillota</taxon>
        <taxon>Clostridia</taxon>
        <taxon>Eubacteriales</taxon>
        <taxon>Butyricicoccaceae</taxon>
        <taxon>Butyricicoccus</taxon>
    </lineage>
</organism>
<dbReference type="PROSITE" id="PS51098">
    <property type="entry name" value="PTS_EIIB_TYPE_1"/>
    <property type="match status" value="1"/>
</dbReference>
<keyword evidence="9 12" id="KW-1133">Transmembrane helix</keyword>
<keyword evidence="7 12" id="KW-0812">Transmembrane</keyword>
<evidence type="ECO:0000256" key="10">
    <source>
        <dbReference type="ARBA" id="ARBA00023136"/>
    </source>
</evidence>
<feature type="domain" description="PTS EIIB type-1" evidence="13">
    <location>
        <begin position="447"/>
        <end position="523"/>
    </location>
</feature>
<dbReference type="Gene3D" id="3.30.1360.60">
    <property type="entry name" value="Glucose permease domain IIB"/>
    <property type="match status" value="1"/>
</dbReference>
<evidence type="ECO:0000256" key="9">
    <source>
        <dbReference type="ARBA" id="ARBA00022989"/>
    </source>
</evidence>
<evidence type="ECO:0000256" key="11">
    <source>
        <dbReference type="PROSITE-ProRule" id="PRU00421"/>
    </source>
</evidence>